<evidence type="ECO:0000313" key="2">
    <source>
        <dbReference type="EMBL" id="MDM5455224.1"/>
    </source>
</evidence>
<keyword evidence="1" id="KW-0812">Transmembrane</keyword>
<proteinExistence type="predicted"/>
<dbReference type="EMBL" id="JAUCEY010000008">
    <property type="protein sequence ID" value="MDM5455224.1"/>
    <property type="molecule type" value="Genomic_DNA"/>
</dbReference>
<keyword evidence="1" id="KW-1133">Transmembrane helix</keyword>
<feature type="transmembrane region" description="Helical" evidence="1">
    <location>
        <begin position="40"/>
        <end position="61"/>
    </location>
</feature>
<dbReference type="AlphaFoldDB" id="A0AAW7IIP4"/>
<dbReference type="Proteomes" id="UP001234602">
    <property type="component" value="Unassembled WGS sequence"/>
</dbReference>
<accession>A0AAW7IIP4</accession>
<sequence length="227" mass="25874">MILLNAVKINDDLIRELQDKVISIQDHEISFLNDTIANTYAVVGIVVGIIGIGAVYLGTMIKRSNDKAQIKMELAERIITEAKNTMDDFATAKTELEVYRQDTERKFTELTNLVNSKEIDKLKEETRLLSIENQVNRIVTKNIRILNGNVDDFRKIQGMDDPYAKGLANEFKVCMEKMYELRSKSSRPLVDSVQGEALLSSCLDIEKKSMDVCSKMIFLLYPNKQEE</sequence>
<gene>
    <name evidence="2" type="ORF">QUF89_24250</name>
</gene>
<protein>
    <recommendedName>
        <fullName evidence="4">SpbB protein</fullName>
    </recommendedName>
</protein>
<keyword evidence="1" id="KW-0472">Membrane</keyword>
<dbReference type="RefSeq" id="WP_289320989.1">
    <property type="nucleotide sequence ID" value="NZ_JAUCEY010000008.1"/>
</dbReference>
<evidence type="ECO:0000256" key="1">
    <source>
        <dbReference type="SAM" id="Phobius"/>
    </source>
</evidence>
<evidence type="ECO:0008006" key="4">
    <source>
        <dbReference type="Google" id="ProtNLM"/>
    </source>
</evidence>
<comment type="caution">
    <text evidence="2">The sequence shown here is derived from an EMBL/GenBank/DDBJ whole genome shotgun (WGS) entry which is preliminary data.</text>
</comment>
<name>A0AAW7IIP4_9BACI</name>
<reference evidence="2" key="1">
    <citation type="submission" date="2023-06" db="EMBL/GenBank/DDBJ databases">
        <title>Comparative genomics of Bacillaceae isolates and their secondary metabolite potential.</title>
        <authorList>
            <person name="Song L."/>
            <person name="Nielsen L.J."/>
            <person name="Mohite O."/>
            <person name="Xu X."/>
            <person name="Weber T."/>
            <person name="Kovacs A.T."/>
        </authorList>
    </citation>
    <scope>NUCLEOTIDE SEQUENCE</scope>
    <source>
        <strain evidence="2">D8_B_37</strain>
    </source>
</reference>
<evidence type="ECO:0000313" key="3">
    <source>
        <dbReference type="Proteomes" id="UP001234602"/>
    </source>
</evidence>
<organism evidence="2 3">
    <name type="scientific">Peribacillus simplex</name>
    <dbReference type="NCBI Taxonomy" id="1478"/>
    <lineage>
        <taxon>Bacteria</taxon>
        <taxon>Bacillati</taxon>
        <taxon>Bacillota</taxon>
        <taxon>Bacilli</taxon>
        <taxon>Bacillales</taxon>
        <taxon>Bacillaceae</taxon>
        <taxon>Peribacillus</taxon>
    </lineage>
</organism>